<dbReference type="SUPFAM" id="SSF56935">
    <property type="entry name" value="Porins"/>
    <property type="match status" value="1"/>
</dbReference>
<name>A0A4Y8ZUH0_9SPHN</name>
<comment type="caution">
    <text evidence="2">The sequence shown here is derived from an EMBL/GenBank/DDBJ whole genome shotgun (WGS) entry which is preliminary data.</text>
</comment>
<proteinExistence type="predicted"/>
<dbReference type="InterPro" id="IPR023614">
    <property type="entry name" value="Porin_dom_sf"/>
</dbReference>
<reference evidence="2 3" key="1">
    <citation type="submission" date="2019-03" db="EMBL/GenBank/DDBJ databases">
        <title>Genome sequence of Sphingomonas sp. 17J27-24.</title>
        <authorList>
            <person name="Kim M."/>
            <person name="Maeng S."/>
            <person name="Sathiyaraj S."/>
        </authorList>
    </citation>
    <scope>NUCLEOTIDE SEQUENCE [LARGE SCALE GENOMIC DNA]</scope>
    <source>
        <strain evidence="2 3">17J27-24</strain>
    </source>
</reference>
<keyword evidence="1" id="KW-0732">Signal</keyword>
<dbReference type="Proteomes" id="UP000298213">
    <property type="component" value="Unassembled WGS sequence"/>
</dbReference>
<dbReference type="EMBL" id="SPDV01000007">
    <property type="protein sequence ID" value="TFI59574.1"/>
    <property type="molecule type" value="Genomic_DNA"/>
</dbReference>
<dbReference type="AlphaFoldDB" id="A0A4Y8ZUH0"/>
<dbReference type="Gene3D" id="2.40.160.10">
    <property type="entry name" value="Porin"/>
    <property type="match status" value="1"/>
</dbReference>
<accession>A0A4Y8ZUH0</accession>
<evidence type="ECO:0000313" key="3">
    <source>
        <dbReference type="Proteomes" id="UP000298213"/>
    </source>
</evidence>
<dbReference type="OrthoDB" id="8479273at2"/>
<evidence type="ECO:0000313" key="2">
    <source>
        <dbReference type="EMBL" id="TFI59574.1"/>
    </source>
</evidence>
<gene>
    <name evidence="2" type="ORF">E2493_05015</name>
</gene>
<evidence type="ECO:0008006" key="4">
    <source>
        <dbReference type="Google" id="ProtNLM"/>
    </source>
</evidence>
<keyword evidence="3" id="KW-1185">Reference proteome</keyword>
<sequence length="232" mass="24023">MGTAGGAALAALALVLTPALAAEKTSRPAPSFRLGSKIRTGTFTPAVADPRLAAELARRGLNGGSFRFTPSSSASANSRAVRVAVRARAATPAQAIRSGESSASAVTAITPTAYNLGVSVGWRRFAVSGDVAEVKGGAIPGGRKNAEVGVSYSGTRFTGRIEAGVDKDDASALRITPVDSGYSVGVGGSYRITRNLDVTGGVRYKFQRDRLEPLADQRRDSQAVYIGTAFRF</sequence>
<protein>
    <recommendedName>
        <fullName evidence="4">Porin</fullName>
    </recommendedName>
</protein>
<evidence type="ECO:0000256" key="1">
    <source>
        <dbReference type="SAM" id="SignalP"/>
    </source>
</evidence>
<feature type="chain" id="PRO_5021507245" description="Porin" evidence="1">
    <location>
        <begin position="22"/>
        <end position="232"/>
    </location>
</feature>
<organism evidence="2 3">
    <name type="scientific">Sphingomonas parva</name>
    <dbReference type="NCBI Taxonomy" id="2555898"/>
    <lineage>
        <taxon>Bacteria</taxon>
        <taxon>Pseudomonadati</taxon>
        <taxon>Pseudomonadota</taxon>
        <taxon>Alphaproteobacteria</taxon>
        <taxon>Sphingomonadales</taxon>
        <taxon>Sphingomonadaceae</taxon>
        <taxon>Sphingomonas</taxon>
    </lineage>
</organism>
<feature type="signal peptide" evidence="1">
    <location>
        <begin position="1"/>
        <end position="21"/>
    </location>
</feature>